<keyword evidence="3" id="KW-1185">Reference proteome</keyword>
<keyword evidence="1" id="KW-0812">Transmembrane</keyword>
<proteinExistence type="predicted"/>
<keyword evidence="1" id="KW-1133">Transmembrane helix</keyword>
<accession>A0A8I3WMQ8</accession>
<feature type="transmembrane region" description="Helical" evidence="1">
    <location>
        <begin position="59"/>
        <end position="81"/>
    </location>
</feature>
<sequence>YVTAPFSLQRWSFALITQAGVQWRDLGSPPPPPPRFRQFSCFSLLSSWDYRHAPPCPDNSFYCIFTASFSSPIFLVLRYGLFA</sequence>
<name>A0A8I3WMQ8_CALJA</name>
<reference evidence="2 3" key="1">
    <citation type="submission" date="2009-03" db="EMBL/GenBank/DDBJ databases">
        <authorList>
            <person name="Warren W."/>
            <person name="Ye L."/>
            <person name="Minx P."/>
            <person name="Worley K."/>
            <person name="Gibbs R."/>
            <person name="Wilson R.K."/>
        </authorList>
    </citation>
    <scope>NUCLEOTIDE SEQUENCE [LARGE SCALE GENOMIC DNA]</scope>
</reference>
<dbReference type="PANTHER" id="PTHR46254">
    <property type="entry name" value="PROTEIN GVQW1-RELATED"/>
    <property type="match status" value="1"/>
</dbReference>
<dbReference type="Proteomes" id="UP000008225">
    <property type="component" value="Chromosome 7"/>
</dbReference>
<evidence type="ECO:0000313" key="3">
    <source>
        <dbReference type="Proteomes" id="UP000008225"/>
    </source>
</evidence>
<dbReference type="GeneTree" id="ENSGT00940000170471"/>
<dbReference type="Ensembl" id="ENSCJAT00000134800.1">
    <property type="protein sequence ID" value="ENSCJAP00000091841.1"/>
    <property type="gene ID" value="ENSCJAG00000073777.1"/>
</dbReference>
<reference evidence="2" key="3">
    <citation type="submission" date="2025-09" db="UniProtKB">
        <authorList>
            <consortium name="Ensembl"/>
        </authorList>
    </citation>
    <scope>IDENTIFICATION</scope>
</reference>
<dbReference type="PANTHER" id="PTHR46254:SF3">
    <property type="entry name" value="SECRETED PROTEIN"/>
    <property type="match status" value="1"/>
</dbReference>
<organism evidence="2 3">
    <name type="scientific">Callithrix jacchus</name>
    <name type="common">White-tufted-ear marmoset</name>
    <name type="synonym">Simia Jacchus</name>
    <dbReference type="NCBI Taxonomy" id="9483"/>
    <lineage>
        <taxon>Eukaryota</taxon>
        <taxon>Metazoa</taxon>
        <taxon>Chordata</taxon>
        <taxon>Craniata</taxon>
        <taxon>Vertebrata</taxon>
        <taxon>Euteleostomi</taxon>
        <taxon>Mammalia</taxon>
        <taxon>Eutheria</taxon>
        <taxon>Euarchontoglires</taxon>
        <taxon>Primates</taxon>
        <taxon>Haplorrhini</taxon>
        <taxon>Platyrrhini</taxon>
        <taxon>Cebidae</taxon>
        <taxon>Callitrichinae</taxon>
        <taxon>Callithrix</taxon>
        <taxon>Callithrix</taxon>
    </lineage>
</organism>
<keyword evidence="1" id="KW-0472">Membrane</keyword>
<evidence type="ECO:0000256" key="1">
    <source>
        <dbReference type="SAM" id="Phobius"/>
    </source>
</evidence>
<reference evidence="2" key="2">
    <citation type="submission" date="2025-08" db="UniProtKB">
        <authorList>
            <consortium name="Ensembl"/>
        </authorList>
    </citation>
    <scope>IDENTIFICATION</scope>
</reference>
<dbReference type="AlphaFoldDB" id="A0A8I3WMQ8"/>
<protein>
    <submittedName>
        <fullName evidence="2">Uncharacterized protein</fullName>
    </submittedName>
</protein>
<evidence type="ECO:0000313" key="2">
    <source>
        <dbReference type="Ensembl" id="ENSCJAP00000091841.1"/>
    </source>
</evidence>